<keyword evidence="7" id="KW-1185">Reference proteome</keyword>
<dbReference type="InterPro" id="IPR009057">
    <property type="entry name" value="Homeodomain-like_sf"/>
</dbReference>
<feature type="DNA-binding region" description="H-T-H motif" evidence="4">
    <location>
        <begin position="31"/>
        <end position="50"/>
    </location>
</feature>
<dbReference type="PROSITE" id="PS50977">
    <property type="entry name" value="HTH_TETR_2"/>
    <property type="match status" value="1"/>
</dbReference>
<keyword evidence="1" id="KW-0805">Transcription regulation</keyword>
<proteinExistence type="predicted"/>
<feature type="domain" description="HTH tetR-type" evidence="5">
    <location>
        <begin position="8"/>
        <end position="68"/>
    </location>
</feature>
<dbReference type="Pfam" id="PF00440">
    <property type="entry name" value="TetR_N"/>
    <property type="match status" value="1"/>
</dbReference>
<protein>
    <recommendedName>
        <fullName evidence="5">HTH tetR-type domain-containing protein</fullName>
    </recommendedName>
</protein>
<dbReference type="InterPro" id="IPR011075">
    <property type="entry name" value="TetR_C"/>
</dbReference>
<dbReference type="InterPro" id="IPR001647">
    <property type="entry name" value="HTH_TetR"/>
</dbReference>
<evidence type="ECO:0000256" key="3">
    <source>
        <dbReference type="ARBA" id="ARBA00023163"/>
    </source>
</evidence>
<organism evidence="6 7">
    <name type="scientific">Brenneria corticis</name>
    <dbReference type="NCBI Taxonomy" id="2173106"/>
    <lineage>
        <taxon>Bacteria</taxon>
        <taxon>Pseudomonadati</taxon>
        <taxon>Pseudomonadota</taxon>
        <taxon>Gammaproteobacteria</taxon>
        <taxon>Enterobacterales</taxon>
        <taxon>Pectobacteriaceae</taxon>
        <taxon>Brenneria</taxon>
    </lineage>
</organism>
<keyword evidence="2 4" id="KW-0238">DNA-binding</keyword>
<dbReference type="InterPro" id="IPR036271">
    <property type="entry name" value="Tet_transcr_reg_TetR-rel_C_sf"/>
</dbReference>
<evidence type="ECO:0000259" key="5">
    <source>
        <dbReference type="PROSITE" id="PS50977"/>
    </source>
</evidence>
<evidence type="ECO:0000256" key="1">
    <source>
        <dbReference type="ARBA" id="ARBA00023015"/>
    </source>
</evidence>
<dbReference type="EMBL" id="QDKH01000034">
    <property type="protein sequence ID" value="PWC10792.1"/>
    <property type="molecule type" value="Genomic_DNA"/>
</dbReference>
<dbReference type="PRINTS" id="PR00455">
    <property type="entry name" value="HTHTETR"/>
</dbReference>
<evidence type="ECO:0000256" key="4">
    <source>
        <dbReference type="PROSITE-ProRule" id="PRU00335"/>
    </source>
</evidence>
<dbReference type="PANTHER" id="PTHR47506">
    <property type="entry name" value="TRANSCRIPTIONAL REGULATORY PROTEIN"/>
    <property type="match status" value="1"/>
</dbReference>
<reference evidence="6 7" key="1">
    <citation type="submission" date="2018-04" db="EMBL/GenBank/DDBJ databases">
        <title>Brenneria corticis sp.nov.</title>
        <authorList>
            <person name="Li Y."/>
        </authorList>
    </citation>
    <scope>NUCLEOTIDE SEQUENCE [LARGE SCALE GENOMIC DNA]</scope>
    <source>
        <strain evidence="6 7">CFCC 11842</strain>
    </source>
</reference>
<dbReference type="SUPFAM" id="SSF46689">
    <property type="entry name" value="Homeodomain-like"/>
    <property type="match status" value="1"/>
</dbReference>
<evidence type="ECO:0000256" key="2">
    <source>
        <dbReference type="ARBA" id="ARBA00023125"/>
    </source>
</evidence>
<keyword evidence="3" id="KW-0804">Transcription</keyword>
<dbReference type="Gene3D" id="1.10.357.10">
    <property type="entry name" value="Tetracycline Repressor, domain 2"/>
    <property type="match status" value="1"/>
</dbReference>
<evidence type="ECO:0000313" key="6">
    <source>
        <dbReference type="EMBL" id="PWC10792.1"/>
    </source>
</evidence>
<accession>A0A2U1TN61</accession>
<dbReference type="Pfam" id="PF16925">
    <property type="entry name" value="TetR_C_13"/>
    <property type="match status" value="1"/>
</dbReference>
<dbReference type="PANTHER" id="PTHR47506:SF1">
    <property type="entry name" value="HTH-TYPE TRANSCRIPTIONAL REGULATOR YJDC"/>
    <property type="match status" value="1"/>
</dbReference>
<name>A0A2U1TN61_9GAMM</name>
<dbReference type="GO" id="GO:0003677">
    <property type="term" value="F:DNA binding"/>
    <property type="evidence" value="ECO:0007669"/>
    <property type="project" value="UniProtKB-UniRule"/>
</dbReference>
<dbReference type="RefSeq" id="WP_136168342.1">
    <property type="nucleotide sequence ID" value="NZ_KZ819096.1"/>
</dbReference>
<evidence type="ECO:0000313" key="7">
    <source>
        <dbReference type="Proteomes" id="UP000296159"/>
    </source>
</evidence>
<gene>
    <name evidence="6" type="ORF">DDT56_21140</name>
</gene>
<dbReference type="Proteomes" id="UP000296159">
    <property type="component" value="Unassembled WGS sequence"/>
</dbReference>
<dbReference type="SUPFAM" id="SSF48498">
    <property type="entry name" value="Tetracyclin repressor-like, C-terminal domain"/>
    <property type="match status" value="1"/>
</dbReference>
<sequence>MAIRSNVPGPRERILATASQLFFQYGCRAVGINKIIAQSNVAKASFYEHFPSKELLILAWLNERESLWLTELRQRLMDADTPQRRVSALFSMWRSQINTEGFRGCGFNNTAGEFADERSPIRERVREHKNRLRALISEEVLGAYRPLLSQEHFNALANGIYCLFDSAIIQAQSLMDEWPLRASELTAQYLVNQYIAEGSS</sequence>
<comment type="caution">
    <text evidence="6">The sequence shown here is derived from an EMBL/GenBank/DDBJ whole genome shotgun (WGS) entry which is preliminary data.</text>
</comment>
<dbReference type="AlphaFoldDB" id="A0A2U1TN61"/>